<sequence>MAGLIRNEDIQAVRERSNIGDVIGEYVTLRNAGGGNLKGLCPFHDEKTPSFSVSPGRGFFYCFGCGESGDVISFMQKIDHLGFAEAVETLADRIGLQLRYEQGGARGSNRQPGMRARLVAANRAAVEFYKQALGAPGAASKAREFLAERGFGQQAAADFQCGFAPDSWDALTLHLRRAGFTEKELLTADLSRRTSRGTLIDRFRKRLIWPIFDRHGDPIGFGARRLFDDDPSEAKYLNTSETPLYRKSSVLFGIEKARRDIARSRQVVVVEGYTDVMACHLAGIPTAVASCGTAFGSEHIAVIRQLLMDSDVFRGEVIFVFDGDEAGQKAALKAFADDQKFTAQTYVAVESDGRDPCELRQDAGDGAVRDLIARRQPLVEFAIASKLALHDLDTVEGRVGALNETVPLVAQIKDVALRTEYARRLAGMVGVDDPNRIVAQVRAWRPPRDGEGPGGRRRDPRREPAASEPPTQSGERTQSAADSDAPRLTRPRPGEPAVWAERESLKLALQLPQVVGPSFEVANVEFYRVPAYAEIRRLIEKAGGPQSATGDPSWIASVIEQASGPDTELLTVLVHELAVEAINTPGPPDHRYVTSVLAALQLPRVAAQIRQTKSKLQRMNPVEDQASYHRIFGELASLEQMARGLREKSAGGS</sequence>
<protein>
    <recommendedName>
        <fullName evidence="12 13">DNA primase</fullName>
        <ecNumber evidence="12">2.7.7.101</ecNumber>
    </recommendedName>
</protein>
<dbReference type="PANTHER" id="PTHR30313">
    <property type="entry name" value="DNA PRIMASE"/>
    <property type="match status" value="1"/>
</dbReference>
<dbReference type="Pfam" id="PF13662">
    <property type="entry name" value="Toprim_4"/>
    <property type="match status" value="1"/>
</dbReference>
<evidence type="ECO:0000256" key="3">
    <source>
        <dbReference type="ARBA" id="ARBA00022679"/>
    </source>
</evidence>
<evidence type="ECO:0000256" key="4">
    <source>
        <dbReference type="ARBA" id="ARBA00022695"/>
    </source>
</evidence>
<keyword evidence="5 12" id="KW-0235">DNA replication</keyword>
<dbReference type="Gene3D" id="3.90.980.10">
    <property type="entry name" value="DNA primase, catalytic core, N-terminal domain"/>
    <property type="match status" value="1"/>
</dbReference>
<dbReference type="KEGG" id="eke:EK0264_02765"/>
<dbReference type="GO" id="GO:0005737">
    <property type="term" value="C:cytoplasm"/>
    <property type="evidence" value="ECO:0007669"/>
    <property type="project" value="TreeGrafter"/>
</dbReference>
<dbReference type="SMART" id="SM00766">
    <property type="entry name" value="DnaG_DnaB_bind"/>
    <property type="match status" value="1"/>
</dbReference>
<comment type="catalytic activity">
    <reaction evidence="12">
        <text>ssDNA + n NTP = ssDNA/pppN(pN)n-1 hybrid + (n-1) diphosphate.</text>
        <dbReference type="EC" id="2.7.7.101"/>
    </reaction>
</comment>
<dbReference type="InterPro" id="IPR019475">
    <property type="entry name" value="DNA_primase_DnaB-bd"/>
</dbReference>
<dbReference type="InterPro" id="IPR034151">
    <property type="entry name" value="TOPRIM_DnaG_bac"/>
</dbReference>
<keyword evidence="11 12" id="KW-0804">Transcription</keyword>
<dbReference type="OrthoDB" id="9803773at2"/>
<evidence type="ECO:0000259" key="16">
    <source>
        <dbReference type="PROSITE" id="PS50880"/>
    </source>
</evidence>
<name>A0A7L4YJ85_9ACTN</name>
<feature type="zinc finger region" description="CHC2-type" evidence="12 14">
    <location>
        <begin position="41"/>
        <end position="65"/>
    </location>
</feature>
<gene>
    <name evidence="12" type="primary">dnaG</name>
    <name evidence="17" type="ORF">EK0264_02765</name>
</gene>
<comment type="similarity">
    <text evidence="12 13">Belongs to the DnaG primase family.</text>
</comment>
<proteinExistence type="inferred from homology"/>
<comment type="cofactor">
    <cofactor evidence="12 13 14">
        <name>Zn(2+)</name>
        <dbReference type="ChEBI" id="CHEBI:29105"/>
    </cofactor>
    <text evidence="12 13 14">Binds 1 zinc ion per monomer.</text>
</comment>
<dbReference type="Gene3D" id="3.40.1360.10">
    <property type="match status" value="1"/>
</dbReference>
<dbReference type="EMBL" id="CP047156">
    <property type="protein sequence ID" value="QHB99315.1"/>
    <property type="molecule type" value="Genomic_DNA"/>
</dbReference>
<dbReference type="FunCoup" id="A0A7L4YJ85">
    <property type="interactions" value="38"/>
</dbReference>
<evidence type="ECO:0000256" key="9">
    <source>
        <dbReference type="ARBA" id="ARBA00022842"/>
    </source>
</evidence>
<dbReference type="Pfam" id="PF10410">
    <property type="entry name" value="DnaB_bind"/>
    <property type="match status" value="1"/>
</dbReference>
<evidence type="ECO:0000313" key="18">
    <source>
        <dbReference type="Proteomes" id="UP000463857"/>
    </source>
</evidence>
<feature type="compositionally biased region" description="Polar residues" evidence="15">
    <location>
        <begin position="469"/>
        <end position="481"/>
    </location>
</feature>
<keyword evidence="6 12" id="KW-0479">Metal-binding</keyword>
<dbReference type="SUPFAM" id="SSF57783">
    <property type="entry name" value="Zinc beta-ribbon"/>
    <property type="match status" value="1"/>
</dbReference>
<dbReference type="PROSITE" id="PS50880">
    <property type="entry name" value="TOPRIM"/>
    <property type="match status" value="1"/>
</dbReference>
<dbReference type="SMART" id="SM00400">
    <property type="entry name" value="ZnF_CHCC"/>
    <property type="match status" value="1"/>
</dbReference>
<dbReference type="InterPro" id="IPR006171">
    <property type="entry name" value="TOPRIM_dom"/>
</dbReference>
<keyword evidence="9" id="KW-0460">Magnesium</keyword>
<dbReference type="InParanoid" id="A0A7L4YJ85"/>
<feature type="compositionally biased region" description="Basic and acidic residues" evidence="15">
    <location>
        <begin position="446"/>
        <end position="465"/>
    </location>
</feature>
<dbReference type="InterPro" id="IPR002694">
    <property type="entry name" value="Znf_CHC2"/>
</dbReference>
<dbReference type="GO" id="GO:0006269">
    <property type="term" value="P:DNA replication, synthesis of primer"/>
    <property type="evidence" value="ECO:0007669"/>
    <property type="project" value="UniProtKB-UniRule"/>
</dbReference>
<dbReference type="RefSeq" id="WP_159542668.1">
    <property type="nucleotide sequence ID" value="NZ_CP047156.1"/>
</dbReference>
<reference evidence="17 18" key="1">
    <citation type="journal article" date="2018" name="Int. J. Syst. Evol. Microbiol.">
        <title>Epidermidibacterium keratini gen. nov., sp. nov., a member of the family Sporichthyaceae, isolated from keratin epidermis.</title>
        <authorList>
            <person name="Lee D.G."/>
            <person name="Trujillo M.E."/>
            <person name="Kang S."/>
            <person name="Nam J.J."/>
            <person name="Kim Y.J."/>
        </authorList>
    </citation>
    <scope>NUCLEOTIDE SEQUENCE [LARGE SCALE GENOMIC DNA]</scope>
    <source>
        <strain evidence="17 18">EPI-7</strain>
    </source>
</reference>
<dbReference type="Gene3D" id="3.90.580.10">
    <property type="entry name" value="Zinc finger, CHC2-type domain"/>
    <property type="match status" value="1"/>
</dbReference>
<evidence type="ECO:0000256" key="13">
    <source>
        <dbReference type="PIRNR" id="PIRNR002811"/>
    </source>
</evidence>
<evidence type="ECO:0000256" key="8">
    <source>
        <dbReference type="ARBA" id="ARBA00022833"/>
    </source>
</evidence>
<evidence type="ECO:0000256" key="2">
    <source>
        <dbReference type="ARBA" id="ARBA00022515"/>
    </source>
</evidence>
<feature type="region of interest" description="Disordered" evidence="15">
    <location>
        <begin position="440"/>
        <end position="494"/>
    </location>
</feature>
<keyword evidence="8 12" id="KW-0862">Zinc</keyword>
<dbReference type="GO" id="GO:0003677">
    <property type="term" value="F:DNA binding"/>
    <property type="evidence" value="ECO:0007669"/>
    <property type="project" value="UniProtKB-KW"/>
</dbReference>
<dbReference type="EC" id="2.7.7.101" evidence="12"/>
<evidence type="ECO:0000256" key="11">
    <source>
        <dbReference type="ARBA" id="ARBA00023163"/>
    </source>
</evidence>
<keyword evidence="3 12" id="KW-0808">Transferase</keyword>
<dbReference type="InterPro" id="IPR013173">
    <property type="entry name" value="DNA_primase_DnaG_DnaB-bd_dom"/>
</dbReference>
<evidence type="ECO:0000256" key="10">
    <source>
        <dbReference type="ARBA" id="ARBA00023125"/>
    </source>
</evidence>
<evidence type="ECO:0000256" key="7">
    <source>
        <dbReference type="ARBA" id="ARBA00022771"/>
    </source>
</evidence>
<evidence type="ECO:0000256" key="5">
    <source>
        <dbReference type="ARBA" id="ARBA00022705"/>
    </source>
</evidence>
<comment type="function">
    <text evidence="12 13">RNA polymerase that catalyzes the synthesis of short RNA molecules used as primers for DNA polymerase during DNA replication.</text>
</comment>
<keyword evidence="4 12" id="KW-0548">Nucleotidyltransferase</keyword>
<dbReference type="AlphaFoldDB" id="A0A7L4YJ85"/>
<keyword evidence="10 12" id="KW-0238">DNA-binding</keyword>
<evidence type="ECO:0000256" key="15">
    <source>
        <dbReference type="SAM" id="MobiDB-lite"/>
    </source>
</evidence>
<dbReference type="HAMAP" id="MF_00974">
    <property type="entry name" value="DNA_primase_DnaG"/>
    <property type="match status" value="1"/>
</dbReference>
<dbReference type="Proteomes" id="UP000463857">
    <property type="component" value="Chromosome"/>
</dbReference>
<dbReference type="PIRSF" id="PIRSF002811">
    <property type="entry name" value="DnaG"/>
    <property type="match status" value="1"/>
</dbReference>
<evidence type="ECO:0000256" key="6">
    <source>
        <dbReference type="ARBA" id="ARBA00022723"/>
    </source>
</evidence>
<dbReference type="GO" id="GO:0008270">
    <property type="term" value="F:zinc ion binding"/>
    <property type="evidence" value="ECO:0007669"/>
    <property type="project" value="UniProtKB-UniRule"/>
</dbReference>
<dbReference type="SUPFAM" id="SSF56731">
    <property type="entry name" value="DNA primase core"/>
    <property type="match status" value="1"/>
</dbReference>
<keyword evidence="1 12" id="KW-0240">DNA-directed RNA polymerase</keyword>
<evidence type="ECO:0000256" key="12">
    <source>
        <dbReference type="HAMAP-Rule" id="MF_00974"/>
    </source>
</evidence>
<keyword evidence="18" id="KW-1185">Reference proteome</keyword>
<accession>A0A7L4YJ85</accession>
<dbReference type="InterPro" id="IPR037068">
    <property type="entry name" value="DNA_primase_core_N_sf"/>
</dbReference>
<dbReference type="InterPro" id="IPR006295">
    <property type="entry name" value="DNA_primase_DnaG"/>
</dbReference>
<dbReference type="Pfam" id="PF01807">
    <property type="entry name" value="Zn_ribbon_DnaG"/>
    <property type="match status" value="1"/>
</dbReference>
<dbReference type="SMART" id="SM00493">
    <property type="entry name" value="TOPRIM"/>
    <property type="match status" value="1"/>
</dbReference>
<comment type="domain">
    <text evidence="12">Contains an N-terminal zinc-binding domain, a central core domain that contains the primase activity, and a C-terminal DnaB-binding domain.</text>
</comment>
<keyword evidence="2 12" id="KW-0639">Primosome</keyword>
<dbReference type="PANTHER" id="PTHR30313:SF2">
    <property type="entry name" value="DNA PRIMASE"/>
    <property type="match status" value="1"/>
</dbReference>
<evidence type="ECO:0000256" key="14">
    <source>
        <dbReference type="PIRSR" id="PIRSR002811-1"/>
    </source>
</evidence>
<feature type="domain" description="Toprim" evidence="16">
    <location>
        <begin position="265"/>
        <end position="351"/>
    </location>
</feature>
<dbReference type="InterPro" id="IPR013264">
    <property type="entry name" value="DNAG_N"/>
</dbReference>
<evidence type="ECO:0000313" key="17">
    <source>
        <dbReference type="EMBL" id="QHB99315.1"/>
    </source>
</evidence>
<dbReference type="FunFam" id="3.90.580.10:FF:000001">
    <property type="entry name" value="DNA primase"/>
    <property type="match status" value="1"/>
</dbReference>
<dbReference type="GO" id="GO:0000428">
    <property type="term" value="C:DNA-directed RNA polymerase complex"/>
    <property type="evidence" value="ECO:0007669"/>
    <property type="project" value="UniProtKB-KW"/>
</dbReference>
<evidence type="ECO:0000256" key="1">
    <source>
        <dbReference type="ARBA" id="ARBA00022478"/>
    </source>
</evidence>
<dbReference type="NCBIfam" id="TIGR01391">
    <property type="entry name" value="dnaG"/>
    <property type="match status" value="1"/>
</dbReference>
<dbReference type="InterPro" id="IPR030846">
    <property type="entry name" value="DnaG_bac"/>
</dbReference>
<dbReference type="Pfam" id="PF08278">
    <property type="entry name" value="DnaG_DnaB_bind"/>
    <property type="match status" value="1"/>
</dbReference>
<dbReference type="CDD" id="cd03364">
    <property type="entry name" value="TOPRIM_DnaG_primases"/>
    <property type="match status" value="1"/>
</dbReference>
<dbReference type="GO" id="GO:1990077">
    <property type="term" value="C:primosome complex"/>
    <property type="evidence" value="ECO:0007669"/>
    <property type="project" value="UniProtKB-KW"/>
</dbReference>
<keyword evidence="7 12" id="KW-0863">Zinc-finger</keyword>
<dbReference type="InterPro" id="IPR050219">
    <property type="entry name" value="DnaG_primase"/>
</dbReference>
<comment type="subunit">
    <text evidence="12">Monomer. Interacts with DnaB.</text>
</comment>
<dbReference type="GO" id="GO:0003899">
    <property type="term" value="F:DNA-directed RNA polymerase activity"/>
    <property type="evidence" value="ECO:0007669"/>
    <property type="project" value="UniProtKB-UniRule"/>
</dbReference>
<dbReference type="Pfam" id="PF08275">
    <property type="entry name" value="DNAG_N"/>
    <property type="match status" value="1"/>
</dbReference>
<organism evidence="17 18">
    <name type="scientific">Epidermidibacterium keratini</name>
    <dbReference type="NCBI Taxonomy" id="1891644"/>
    <lineage>
        <taxon>Bacteria</taxon>
        <taxon>Bacillati</taxon>
        <taxon>Actinomycetota</taxon>
        <taxon>Actinomycetes</taxon>
        <taxon>Sporichthyales</taxon>
        <taxon>Sporichthyaceae</taxon>
        <taxon>Epidermidibacterium</taxon>
    </lineage>
</organism>
<dbReference type="InterPro" id="IPR036977">
    <property type="entry name" value="DNA_primase_Znf_CHC2"/>
</dbReference>